<dbReference type="Proteomes" id="UP000502196">
    <property type="component" value="Chromosome"/>
</dbReference>
<sequence length="37" mass="4064">MAVPSLIPTRPGDRVKADRGAMWFVSLNPILGRPSQE</sequence>
<evidence type="ECO:0000313" key="1">
    <source>
        <dbReference type="EMBL" id="CAB3395108.1"/>
    </source>
</evidence>
<dbReference type="EMBL" id="LR792683">
    <property type="protein sequence ID" value="CAB3395108.1"/>
    <property type="molecule type" value="Genomic_DNA"/>
</dbReference>
<proteinExistence type="predicted"/>
<organism evidence="1 2">
    <name type="scientific">Kyrpidia spormannii</name>
    <dbReference type="NCBI Taxonomy" id="2055160"/>
    <lineage>
        <taxon>Bacteria</taxon>
        <taxon>Bacillati</taxon>
        <taxon>Bacillota</taxon>
        <taxon>Bacilli</taxon>
        <taxon>Bacillales</taxon>
        <taxon>Alicyclobacillaceae</taxon>
        <taxon>Kyrpidia</taxon>
    </lineage>
</organism>
<reference evidence="1 2" key="1">
    <citation type="submission" date="2020-04" db="EMBL/GenBank/DDBJ databases">
        <authorList>
            <person name="Hogendoorn C."/>
        </authorList>
    </citation>
    <scope>NUCLEOTIDE SEQUENCE [LARGE SCALE GENOMIC DNA]</scope>
    <source>
        <strain evidence="1">COOX1</strain>
    </source>
</reference>
<evidence type="ECO:0000313" key="2">
    <source>
        <dbReference type="Proteomes" id="UP000502196"/>
    </source>
</evidence>
<accession>A0A6F9EF25</accession>
<dbReference type="AlphaFoldDB" id="A0A6F9EF25"/>
<gene>
    <name evidence="1" type="ORF">COOX1_2745</name>
</gene>
<protein>
    <submittedName>
        <fullName evidence="1">Uncharacterized protein</fullName>
    </submittedName>
</protein>
<name>A0A6F9EF25_9BACL</name>